<evidence type="ECO:0000256" key="2">
    <source>
        <dbReference type="SAM" id="SignalP"/>
    </source>
</evidence>
<reference evidence="4" key="2">
    <citation type="submission" date="2016-02" db="EMBL/GenBank/DDBJ databases">
        <title>Genome sequencing of Aspergillus luchuensis NBRC 4314.</title>
        <authorList>
            <person name="Yamada O."/>
        </authorList>
    </citation>
    <scope>NUCLEOTIDE SEQUENCE [LARGE SCALE GENOMIC DNA]</scope>
    <source>
        <strain evidence="4">RIB 2604</strain>
    </source>
</reference>
<evidence type="ECO:0000313" key="4">
    <source>
        <dbReference type="Proteomes" id="UP000075230"/>
    </source>
</evidence>
<sequence>MLVFLWRFFQHLAWCAEHLPASERFRGVAEARVLSTAAAKQNKRQSSWSFIYEGRILQKPYSLALPRVHYLTPLSPVPWGQESGPRRDVSAKARRAESRRRIRVGPLPCVLPGDGATEEADKPNARIASWIPLPPSPNRRDSTSQSETMCQLHMVTVGLSTSLNRIGKL</sequence>
<feature type="signal peptide" evidence="2">
    <location>
        <begin position="1"/>
        <end position="15"/>
    </location>
</feature>
<dbReference type="AlphaFoldDB" id="A0A146G3F1"/>
<organism evidence="3 4">
    <name type="scientific">Aspergillus kawachii</name>
    <name type="common">White koji mold</name>
    <name type="synonym">Aspergillus awamori var. kawachi</name>
    <dbReference type="NCBI Taxonomy" id="1069201"/>
    <lineage>
        <taxon>Eukaryota</taxon>
        <taxon>Fungi</taxon>
        <taxon>Dikarya</taxon>
        <taxon>Ascomycota</taxon>
        <taxon>Pezizomycotina</taxon>
        <taxon>Eurotiomycetes</taxon>
        <taxon>Eurotiomycetidae</taxon>
        <taxon>Eurotiales</taxon>
        <taxon>Aspergillaceae</taxon>
        <taxon>Aspergillus</taxon>
        <taxon>Aspergillus subgen. Circumdati</taxon>
    </lineage>
</organism>
<proteinExistence type="predicted"/>
<evidence type="ECO:0000313" key="3">
    <source>
        <dbReference type="EMBL" id="GAT31341.1"/>
    </source>
</evidence>
<dbReference type="Proteomes" id="UP000075230">
    <property type="component" value="Unassembled WGS sequence"/>
</dbReference>
<gene>
    <name evidence="3" type="ORF">RIB2604_04300720</name>
</gene>
<keyword evidence="2" id="KW-0732">Signal</keyword>
<evidence type="ECO:0000256" key="1">
    <source>
        <dbReference type="SAM" id="MobiDB-lite"/>
    </source>
</evidence>
<protein>
    <submittedName>
        <fullName evidence="3">PH domain protein</fullName>
    </submittedName>
</protein>
<feature type="chain" id="PRO_5013289109" evidence="2">
    <location>
        <begin position="16"/>
        <end position="169"/>
    </location>
</feature>
<dbReference type="EMBL" id="BCWF01000042">
    <property type="protein sequence ID" value="GAT31341.1"/>
    <property type="molecule type" value="Genomic_DNA"/>
</dbReference>
<accession>A0A146G3F1</accession>
<comment type="caution">
    <text evidence="3">The sequence shown here is derived from an EMBL/GenBank/DDBJ whole genome shotgun (WGS) entry which is preliminary data.</text>
</comment>
<reference evidence="3 4" key="1">
    <citation type="journal article" date="2016" name="DNA Res.">
        <title>Genome sequence of Aspergillus luchuensis NBRC 4314.</title>
        <authorList>
            <person name="Yamada O."/>
            <person name="Machida M."/>
            <person name="Hosoyama A."/>
            <person name="Goto M."/>
            <person name="Takahashi T."/>
            <person name="Futagami T."/>
            <person name="Yamagata Y."/>
            <person name="Takeuchi M."/>
            <person name="Kobayashi T."/>
            <person name="Koike H."/>
            <person name="Abe K."/>
            <person name="Asai K."/>
            <person name="Arita M."/>
            <person name="Fujita N."/>
            <person name="Fukuda K."/>
            <person name="Higa K."/>
            <person name="Horikawa H."/>
            <person name="Ishikawa T."/>
            <person name="Jinno K."/>
            <person name="Kato Y."/>
            <person name="Kirimura K."/>
            <person name="Mizutani O."/>
            <person name="Nakasone K."/>
            <person name="Sano M."/>
            <person name="Shiraishi Y."/>
            <person name="Tsukahara M."/>
            <person name="Gomi K."/>
        </authorList>
    </citation>
    <scope>NUCLEOTIDE SEQUENCE [LARGE SCALE GENOMIC DNA]</scope>
    <source>
        <strain evidence="3 4">RIB 2604</strain>
    </source>
</reference>
<feature type="region of interest" description="Disordered" evidence="1">
    <location>
        <begin position="113"/>
        <end position="146"/>
    </location>
</feature>
<name>A0A146G3F1_ASPKA</name>